<feature type="compositionally biased region" description="Low complexity" evidence="8">
    <location>
        <begin position="274"/>
        <end position="285"/>
    </location>
</feature>
<evidence type="ECO:0000256" key="8">
    <source>
        <dbReference type="SAM" id="MobiDB-lite"/>
    </source>
</evidence>
<dbReference type="PROSITE" id="PS50222">
    <property type="entry name" value="EF_HAND_2"/>
    <property type="match status" value="2"/>
</dbReference>
<comment type="subunit">
    <text evidence="6">Interacts with MYO7B; the interaction mediates the association of CALML4 with the IMAC/intermicrovillar adhesion complex. Interacts with MYO7A.</text>
</comment>
<evidence type="ECO:0000313" key="11">
    <source>
        <dbReference type="Proteomes" id="UP000011518"/>
    </source>
</evidence>
<evidence type="ECO:0000259" key="9">
    <source>
        <dbReference type="PROSITE" id="PS50222"/>
    </source>
</evidence>
<protein>
    <recommendedName>
        <fullName evidence="7">Calmodulin-like protein 4</fullName>
    </recommendedName>
</protein>
<dbReference type="eggNOG" id="KOG0027">
    <property type="taxonomic scope" value="Eukaryota"/>
</dbReference>
<accession>L9KIP6</accession>
<evidence type="ECO:0000256" key="7">
    <source>
        <dbReference type="ARBA" id="ARBA00073015"/>
    </source>
</evidence>
<dbReference type="InterPro" id="IPR050230">
    <property type="entry name" value="CALM/Myosin/TropC-like"/>
</dbReference>
<feature type="domain" description="EF-hand" evidence="9">
    <location>
        <begin position="77"/>
        <end position="112"/>
    </location>
</feature>
<evidence type="ECO:0000256" key="6">
    <source>
        <dbReference type="ARBA" id="ARBA00064623"/>
    </source>
</evidence>
<dbReference type="InterPro" id="IPR011992">
    <property type="entry name" value="EF-hand-dom_pair"/>
</dbReference>
<feature type="compositionally biased region" description="Low complexity" evidence="8">
    <location>
        <begin position="243"/>
        <end position="259"/>
    </location>
</feature>
<evidence type="ECO:0000256" key="4">
    <source>
        <dbReference type="ARBA" id="ARBA00023273"/>
    </source>
</evidence>
<dbReference type="GO" id="GO:0016460">
    <property type="term" value="C:myosin II complex"/>
    <property type="evidence" value="ECO:0007669"/>
    <property type="project" value="TreeGrafter"/>
</dbReference>
<dbReference type="SUPFAM" id="SSF47473">
    <property type="entry name" value="EF-hand"/>
    <property type="match status" value="1"/>
</dbReference>
<keyword evidence="3" id="KW-0677">Repeat</keyword>
<comment type="similarity">
    <text evidence="2">Belongs to the calmodulin family.</text>
</comment>
<dbReference type="Gene3D" id="1.10.238.10">
    <property type="entry name" value="EF-hand"/>
    <property type="match status" value="2"/>
</dbReference>
<proteinExistence type="inferred from homology"/>
<dbReference type="GO" id="GO:0005509">
    <property type="term" value="F:calcium ion binding"/>
    <property type="evidence" value="ECO:0007669"/>
    <property type="project" value="InterPro"/>
</dbReference>
<evidence type="ECO:0000256" key="1">
    <source>
        <dbReference type="ARBA" id="ARBA00004105"/>
    </source>
</evidence>
<dbReference type="FunFam" id="1.10.238.10:FF:000191">
    <property type="entry name" value="Calmodulin like 4"/>
    <property type="match status" value="1"/>
</dbReference>
<dbReference type="InParanoid" id="L9KIP6"/>
<keyword evidence="11" id="KW-1185">Reference proteome</keyword>
<evidence type="ECO:0000256" key="2">
    <source>
        <dbReference type="ARBA" id="ARBA00009763"/>
    </source>
</evidence>
<reference evidence="11" key="2">
    <citation type="journal article" date="2013" name="Nat. Commun.">
        <title>Genome of the Chinese tree shrew.</title>
        <authorList>
            <person name="Fan Y."/>
            <person name="Huang Z.Y."/>
            <person name="Cao C.C."/>
            <person name="Chen C.S."/>
            <person name="Chen Y.X."/>
            <person name="Fan D.D."/>
            <person name="He J."/>
            <person name="Hou H.L."/>
            <person name="Hu L."/>
            <person name="Hu X.T."/>
            <person name="Jiang X.T."/>
            <person name="Lai R."/>
            <person name="Lang Y.S."/>
            <person name="Liang B."/>
            <person name="Liao S.G."/>
            <person name="Mu D."/>
            <person name="Ma Y.Y."/>
            <person name="Niu Y.Y."/>
            <person name="Sun X.Q."/>
            <person name="Xia J.Q."/>
            <person name="Xiao J."/>
            <person name="Xiong Z.Q."/>
            <person name="Xu L."/>
            <person name="Yang L."/>
            <person name="Zhang Y."/>
            <person name="Zhao W."/>
            <person name="Zhao X.D."/>
            <person name="Zheng Y.T."/>
            <person name="Zhou J.M."/>
            <person name="Zhu Y.B."/>
            <person name="Zhang G.J."/>
            <person name="Wang J."/>
            <person name="Yao Y.G."/>
        </authorList>
    </citation>
    <scope>NUCLEOTIDE SEQUENCE [LARGE SCALE GENOMIC DNA]</scope>
</reference>
<comment type="subcellular location">
    <subcellularLocation>
        <location evidence="1">Cell projection</location>
        <location evidence="1">Microvillus</location>
    </subcellularLocation>
</comment>
<gene>
    <name evidence="10" type="ORF">TREES_T100014191</name>
</gene>
<evidence type="ECO:0000256" key="5">
    <source>
        <dbReference type="ARBA" id="ARBA00054485"/>
    </source>
</evidence>
<name>L9KIP6_TUPCH</name>
<feature type="region of interest" description="Disordered" evidence="8">
    <location>
        <begin position="237"/>
        <end position="288"/>
    </location>
</feature>
<dbReference type="Proteomes" id="UP000011518">
    <property type="component" value="Unassembled WGS sequence"/>
</dbReference>
<feature type="region of interest" description="Disordered" evidence="8">
    <location>
        <begin position="188"/>
        <end position="208"/>
    </location>
</feature>
<feature type="domain" description="EF-hand" evidence="9">
    <location>
        <begin position="150"/>
        <end position="185"/>
    </location>
</feature>
<evidence type="ECO:0000313" key="10">
    <source>
        <dbReference type="EMBL" id="ELW62364.1"/>
    </source>
</evidence>
<evidence type="ECO:0000256" key="3">
    <source>
        <dbReference type="ARBA" id="ARBA00022737"/>
    </source>
</evidence>
<dbReference type="STRING" id="246437.L9KIP6"/>
<dbReference type="AlphaFoldDB" id="L9KIP6"/>
<dbReference type="EMBL" id="KB320823">
    <property type="protein sequence ID" value="ELW62364.1"/>
    <property type="molecule type" value="Genomic_DNA"/>
</dbReference>
<dbReference type="InterPro" id="IPR002048">
    <property type="entry name" value="EF_hand_dom"/>
</dbReference>
<keyword evidence="4" id="KW-0966">Cell projection</keyword>
<sequence length="414" mass="45332">MAACAAEESDSANSQLSREWIHSEQGLAGLRLYVRLLPTPPARAARRRTGNPTQLAGLHGSGGFITELLQAKFLSQDQINEYKECFSLYDKQQRGRMKACDLLVAMRCLGASPTPGEVQRHLQTHGIDSSGELDFSTFLTVMHTQIKQEDPKKEILLAMLMADKEKKGYIMASELRSKLTRLGEKLTHKEGDAWGPSPSSWGGLGTDVGGTPQKTWHLALGRTKAWSLQKAEVAADVHSLHHSGSSKSSSEGGSRASAGRAEDEPLGTKPPRGAFAASSPAASASEQDGARRFWVHIRRPEHTGTRVPMSWLTEALRVDRGIQTCRVLLEHVSVEDELGQRLLRVGARVTFFKGEKGESHKVALQAESPPAPAPLAGPCRKPVDDLFREAQVDADGRVQYDDFIDRVTLPVQEY</sequence>
<dbReference type="SMART" id="SM00054">
    <property type="entry name" value="EFh"/>
    <property type="match status" value="4"/>
</dbReference>
<dbReference type="PANTHER" id="PTHR23048">
    <property type="entry name" value="MYOSIN LIGHT CHAIN 1, 3"/>
    <property type="match status" value="1"/>
</dbReference>
<organism evidence="10 11">
    <name type="scientific">Tupaia chinensis</name>
    <name type="common">Chinese tree shrew</name>
    <name type="synonym">Tupaia belangeri chinensis</name>
    <dbReference type="NCBI Taxonomy" id="246437"/>
    <lineage>
        <taxon>Eukaryota</taxon>
        <taxon>Metazoa</taxon>
        <taxon>Chordata</taxon>
        <taxon>Craniata</taxon>
        <taxon>Vertebrata</taxon>
        <taxon>Euteleostomi</taxon>
        <taxon>Mammalia</taxon>
        <taxon>Eutheria</taxon>
        <taxon>Euarchontoglires</taxon>
        <taxon>Scandentia</taxon>
        <taxon>Tupaiidae</taxon>
        <taxon>Tupaia</taxon>
    </lineage>
</organism>
<dbReference type="PANTHER" id="PTHR23048:SF45">
    <property type="entry name" value="CALMODULIN LIKE 4"/>
    <property type="match status" value="1"/>
</dbReference>
<dbReference type="GO" id="GO:0005902">
    <property type="term" value="C:microvillus"/>
    <property type="evidence" value="ECO:0007669"/>
    <property type="project" value="UniProtKB-SubCell"/>
</dbReference>
<reference evidence="11" key="1">
    <citation type="submission" date="2012-07" db="EMBL/GenBank/DDBJ databases">
        <title>Genome of the Chinese tree shrew, a rising model animal genetically related to primates.</title>
        <authorList>
            <person name="Zhang G."/>
            <person name="Fan Y."/>
            <person name="Yao Y."/>
            <person name="Huang Z."/>
        </authorList>
    </citation>
    <scope>NUCLEOTIDE SEQUENCE [LARGE SCALE GENOMIC DNA]</scope>
</reference>
<comment type="function">
    <text evidence="5">As part of the intermicrovillar adhesion complex/IMAC plays a role in epithelial brush border differentiation, controlling microvilli organization and length. Acts as a light chain for MYO7B and is required for efficient targeting of the IMAC to the tips of border brush microvilli.</text>
</comment>